<keyword evidence="3" id="KW-0813">Transport</keyword>
<evidence type="ECO:0000256" key="2">
    <source>
        <dbReference type="ARBA" id="ARBA00007046"/>
    </source>
</evidence>
<feature type="compositionally biased region" description="Low complexity" evidence="8">
    <location>
        <begin position="16"/>
        <end position="27"/>
    </location>
</feature>
<dbReference type="SUPFAM" id="SSF47928">
    <property type="entry name" value="N-terminal domain of the delta subunit of the F1F0-ATP synthase"/>
    <property type="match status" value="1"/>
</dbReference>
<reference evidence="9" key="1">
    <citation type="journal article" date="2023" name="GigaByte">
        <title>Genome assembly of the bearded iris, Iris pallida Lam.</title>
        <authorList>
            <person name="Bruccoleri R.E."/>
            <person name="Oakeley E.J."/>
            <person name="Faust A.M.E."/>
            <person name="Altorfer M."/>
            <person name="Dessus-Babus S."/>
            <person name="Burckhardt D."/>
            <person name="Oertli M."/>
            <person name="Naumann U."/>
            <person name="Petersen F."/>
            <person name="Wong J."/>
        </authorList>
    </citation>
    <scope>NUCLEOTIDE SEQUENCE</scope>
    <source>
        <strain evidence="9">GSM-AAB239-AS_SAM_17_03QT</strain>
    </source>
</reference>
<comment type="caution">
    <text evidence="9">The sequence shown here is derived from an EMBL/GenBank/DDBJ whole genome shotgun (WGS) entry which is preliminary data.</text>
</comment>
<evidence type="ECO:0000256" key="3">
    <source>
        <dbReference type="ARBA" id="ARBA00022448"/>
    </source>
</evidence>
<reference evidence="9" key="2">
    <citation type="submission" date="2023-04" db="EMBL/GenBank/DDBJ databases">
        <authorList>
            <person name="Bruccoleri R.E."/>
            <person name="Oakeley E.J."/>
            <person name="Faust A.-M."/>
            <person name="Dessus-Babus S."/>
            <person name="Altorfer M."/>
            <person name="Burckhardt D."/>
            <person name="Oertli M."/>
            <person name="Naumann U."/>
            <person name="Petersen F."/>
            <person name="Wong J."/>
        </authorList>
    </citation>
    <scope>NUCLEOTIDE SEQUENCE</scope>
    <source>
        <strain evidence="9">GSM-AAB239-AS_SAM_17_03QT</strain>
        <tissue evidence="9">Leaf</tissue>
    </source>
</reference>
<gene>
    <name evidence="9" type="ORF">M6B38_289815</name>
</gene>
<keyword evidence="4" id="KW-0375">Hydrogen ion transport</keyword>
<evidence type="ECO:0000256" key="7">
    <source>
        <dbReference type="ARBA" id="ARBA00023310"/>
    </source>
</evidence>
<dbReference type="PRINTS" id="PR00125">
    <property type="entry name" value="ATPASEDELTA"/>
</dbReference>
<dbReference type="NCBIfam" id="TIGR01145">
    <property type="entry name" value="ATP_synt_delta"/>
    <property type="match status" value="1"/>
</dbReference>
<comment type="subcellular location">
    <subcellularLocation>
        <location evidence="1">Membrane</location>
    </subcellularLocation>
</comment>
<evidence type="ECO:0000256" key="4">
    <source>
        <dbReference type="ARBA" id="ARBA00022781"/>
    </source>
</evidence>
<comment type="similarity">
    <text evidence="2">Belongs to the ATPase delta chain family.</text>
</comment>
<keyword evidence="5" id="KW-0406">Ion transport</keyword>
<dbReference type="Proteomes" id="UP001140949">
    <property type="component" value="Unassembled WGS sequence"/>
</dbReference>
<organism evidence="9 10">
    <name type="scientific">Iris pallida</name>
    <name type="common">Sweet iris</name>
    <dbReference type="NCBI Taxonomy" id="29817"/>
    <lineage>
        <taxon>Eukaryota</taxon>
        <taxon>Viridiplantae</taxon>
        <taxon>Streptophyta</taxon>
        <taxon>Embryophyta</taxon>
        <taxon>Tracheophyta</taxon>
        <taxon>Spermatophyta</taxon>
        <taxon>Magnoliopsida</taxon>
        <taxon>Liliopsida</taxon>
        <taxon>Asparagales</taxon>
        <taxon>Iridaceae</taxon>
        <taxon>Iridoideae</taxon>
        <taxon>Irideae</taxon>
        <taxon>Iris</taxon>
    </lineage>
</organism>
<dbReference type="Gene3D" id="1.10.520.20">
    <property type="entry name" value="N-terminal domain of the delta subunit of the F1F0-ATP synthase"/>
    <property type="match status" value="1"/>
</dbReference>
<accession>A0AAX6HW96</accession>
<dbReference type="InterPro" id="IPR000711">
    <property type="entry name" value="ATPase_OSCP/dsu"/>
</dbReference>
<dbReference type="GO" id="GO:0016020">
    <property type="term" value="C:membrane"/>
    <property type="evidence" value="ECO:0007669"/>
    <property type="project" value="UniProtKB-SubCell"/>
</dbReference>
<keyword evidence="7" id="KW-0066">ATP synthesis</keyword>
<evidence type="ECO:0000256" key="1">
    <source>
        <dbReference type="ARBA" id="ARBA00004370"/>
    </source>
</evidence>
<sequence length="246" mass="26664">MATLRLSPATPRPNFTTSASTKAASTTRAQISSSLRLPKLTISRSVRRRRRTPGASGAVMVDPAASSYANALADLAKSNGSLEATMADLEKVEKVFGEPSAQSFFANPTISPEKKALVISEIAESSELRPHTANFLNILVDMKRMDIIKEIIKEFEISYNKMTGTEVAVVSSVVKLDSQHLEQIAKSVQRLTGAKHVRIKTVIDPSLVAGFTIRYGSSGSKLIDMSVRKQLNEIAAQLDFSQITLA</sequence>
<evidence type="ECO:0000256" key="5">
    <source>
        <dbReference type="ARBA" id="ARBA00023065"/>
    </source>
</evidence>
<dbReference type="Pfam" id="PF00213">
    <property type="entry name" value="OSCP"/>
    <property type="match status" value="1"/>
</dbReference>
<evidence type="ECO:0000313" key="9">
    <source>
        <dbReference type="EMBL" id="KAJ6845330.1"/>
    </source>
</evidence>
<evidence type="ECO:0000313" key="10">
    <source>
        <dbReference type="Proteomes" id="UP001140949"/>
    </source>
</evidence>
<dbReference type="PROSITE" id="PS00389">
    <property type="entry name" value="ATPASE_DELTA"/>
    <property type="match status" value="1"/>
</dbReference>
<evidence type="ECO:0000256" key="6">
    <source>
        <dbReference type="ARBA" id="ARBA00023136"/>
    </source>
</evidence>
<evidence type="ECO:0000256" key="8">
    <source>
        <dbReference type="SAM" id="MobiDB-lite"/>
    </source>
</evidence>
<dbReference type="InterPro" id="IPR026015">
    <property type="entry name" value="ATP_synth_OSCP/delta_N_sf"/>
</dbReference>
<name>A0AAX6HW96_IRIPA</name>
<dbReference type="AlphaFoldDB" id="A0AAX6HW96"/>
<dbReference type="HAMAP" id="MF_01416">
    <property type="entry name" value="ATP_synth_delta_bact"/>
    <property type="match status" value="1"/>
</dbReference>
<keyword evidence="10" id="KW-1185">Reference proteome</keyword>
<dbReference type="InterPro" id="IPR020781">
    <property type="entry name" value="ATPase_OSCP/d_CS"/>
</dbReference>
<dbReference type="EMBL" id="JANAVB010006389">
    <property type="protein sequence ID" value="KAJ6845330.1"/>
    <property type="molecule type" value="Genomic_DNA"/>
</dbReference>
<dbReference type="GO" id="GO:0046933">
    <property type="term" value="F:proton-transporting ATP synthase activity, rotational mechanism"/>
    <property type="evidence" value="ECO:0007669"/>
    <property type="project" value="InterPro"/>
</dbReference>
<proteinExistence type="inferred from homology"/>
<feature type="region of interest" description="Disordered" evidence="8">
    <location>
        <begin position="1"/>
        <end position="30"/>
    </location>
</feature>
<protein>
    <submittedName>
        <fullName evidence="9">ATP synthase delta chain, chloroplastic</fullName>
    </submittedName>
</protein>
<keyword evidence="6" id="KW-0472">Membrane</keyword>
<dbReference type="PANTHER" id="PTHR11910">
    <property type="entry name" value="ATP SYNTHASE DELTA CHAIN"/>
    <property type="match status" value="1"/>
</dbReference>